<sequence length="221" mass="24437">MRIVFSIFAFLPMIESIFKMMVTNGQPSSYSTSSNPLAAGATWDECLEYCYNLGTCIVVFDNNCEMFEIGQISTATKTEGLVIAFKVLATDTCPVEDTGTFQGYYATNSTYRPYTVTYDDPIWTFQTGPLVSCPNSNLTLFVREKGPWCMQGFQFSDPTLSTNPQGYNWLSAQPDMIPAPANGIIFRMNGAAVYGMDDTDLIQPTSGSACWKGYVCRIEPS</sequence>
<dbReference type="PANTHER" id="PTHR47629:SF11">
    <property type="entry name" value="PAN-3 DOMAIN-CONTAINING PROTEIN"/>
    <property type="match status" value="1"/>
</dbReference>
<dbReference type="STRING" id="1561998.A0A1I7T6K9"/>
<dbReference type="Pfam" id="PF08277">
    <property type="entry name" value="PAN_3"/>
    <property type="match status" value="1"/>
</dbReference>
<dbReference type="SMART" id="SM00605">
    <property type="entry name" value="CW"/>
    <property type="match status" value="1"/>
</dbReference>
<dbReference type="AlphaFoldDB" id="A0A1I7T6K9"/>
<evidence type="ECO:0000259" key="2">
    <source>
        <dbReference type="SMART" id="SM00605"/>
    </source>
</evidence>
<dbReference type="WBParaSite" id="Csp11.Scaffold522.g2904.t2">
    <property type="protein sequence ID" value="Csp11.Scaffold522.g2904.t2"/>
    <property type="gene ID" value="Csp11.Scaffold522.g2904"/>
</dbReference>
<reference evidence="4" key="1">
    <citation type="submission" date="2016-11" db="UniProtKB">
        <authorList>
            <consortium name="WormBaseParasite"/>
        </authorList>
    </citation>
    <scope>IDENTIFICATION</scope>
</reference>
<dbReference type="InterPro" id="IPR006583">
    <property type="entry name" value="PAN-3_domain"/>
</dbReference>
<dbReference type="Proteomes" id="UP000095282">
    <property type="component" value="Unplaced"/>
</dbReference>
<feature type="signal peptide" evidence="1">
    <location>
        <begin position="1"/>
        <end position="16"/>
    </location>
</feature>
<dbReference type="PANTHER" id="PTHR47629">
    <property type="entry name" value="C-TYPE LECTIN-RELATED"/>
    <property type="match status" value="1"/>
</dbReference>
<accession>A0A1I7T6K9</accession>
<feature type="domain" description="PAN-3" evidence="2">
    <location>
        <begin position="1"/>
        <end position="127"/>
    </location>
</feature>
<protein>
    <submittedName>
        <fullName evidence="4">CW domain-containing protein</fullName>
    </submittedName>
</protein>
<keyword evidence="1" id="KW-0732">Signal</keyword>
<evidence type="ECO:0000313" key="3">
    <source>
        <dbReference type="Proteomes" id="UP000095282"/>
    </source>
</evidence>
<proteinExistence type="predicted"/>
<keyword evidence="3" id="KW-1185">Reference proteome</keyword>
<feature type="chain" id="PRO_5009307190" evidence="1">
    <location>
        <begin position="17"/>
        <end position="221"/>
    </location>
</feature>
<dbReference type="eggNOG" id="KOG4297">
    <property type="taxonomic scope" value="Eukaryota"/>
</dbReference>
<evidence type="ECO:0000256" key="1">
    <source>
        <dbReference type="SAM" id="SignalP"/>
    </source>
</evidence>
<organism evidence="3 4">
    <name type="scientific">Caenorhabditis tropicalis</name>
    <dbReference type="NCBI Taxonomy" id="1561998"/>
    <lineage>
        <taxon>Eukaryota</taxon>
        <taxon>Metazoa</taxon>
        <taxon>Ecdysozoa</taxon>
        <taxon>Nematoda</taxon>
        <taxon>Chromadorea</taxon>
        <taxon>Rhabditida</taxon>
        <taxon>Rhabditina</taxon>
        <taxon>Rhabditomorpha</taxon>
        <taxon>Rhabditoidea</taxon>
        <taxon>Rhabditidae</taxon>
        <taxon>Peloderinae</taxon>
        <taxon>Caenorhabditis</taxon>
    </lineage>
</organism>
<evidence type="ECO:0000313" key="4">
    <source>
        <dbReference type="WBParaSite" id="Csp11.Scaffold522.g2904.t2"/>
    </source>
</evidence>
<name>A0A1I7T6K9_9PELO</name>